<keyword evidence="2" id="KW-0677">Repeat</keyword>
<dbReference type="GO" id="GO:0004792">
    <property type="term" value="F:thiosulfate-cyanide sulfurtransferase activity"/>
    <property type="evidence" value="ECO:0007669"/>
    <property type="project" value="TreeGrafter"/>
</dbReference>
<reference evidence="4 5" key="1">
    <citation type="submission" date="2013-08" db="EMBL/GenBank/DDBJ databases">
        <authorList>
            <person name="Huang J."/>
            <person name="Wang G."/>
        </authorList>
    </citation>
    <scope>NUCLEOTIDE SEQUENCE [LARGE SCALE GENOMIC DNA]</scope>
    <source>
        <strain evidence="4 5">JSM 076056</strain>
    </source>
</reference>
<evidence type="ECO:0000256" key="2">
    <source>
        <dbReference type="ARBA" id="ARBA00022737"/>
    </source>
</evidence>
<dbReference type="STRING" id="1385510.GCA_000425205_00628"/>
<dbReference type="AlphaFoldDB" id="A0A0A5GL94"/>
<dbReference type="CDD" id="cd01449">
    <property type="entry name" value="TST_Repeat_2"/>
    <property type="match status" value="1"/>
</dbReference>
<evidence type="ECO:0000313" key="4">
    <source>
        <dbReference type="EMBL" id="KGX91935.1"/>
    </source>
</evidence>
<dbReference type="PANTHER" id="PTHR11364:SF27">
    <property type="entry name" value="SULFURTRANSFERASE"/>
    <property type="match status" value="1"/>
</dbReference>
<dbReference type="Pfam" id="PF00581">
    <property type="entry name" value="Rhodanese"/>
    <property type="match status" value="2"/>
</dbReference>
<evidence type="ECO:0000313" key="5">
    <source>
        <dbReference type="Proteomes" id="UP000030528"/>
    </source>
</evidence>
<dbReference type="OrthoDB" id="9770030at2"/>
<feature type="domain" description="Rhodanese" evidence="3">
    <location>
        <begin position="17"/>
        <end position="136"/>
    </location>
</feature>
<comment type="caution">
    <text evidence="4">The sequence shown here is derived from an EMBL/GenBank/DDBJ whole genome shotgun (WGS) entry which is preliminary data.</text>
</comment>
<keyword evidence="5" id="KW-1185">Reference proteome</keyword>
<dbReference type="InterPro" id="IPR001763">
    <property type="entry name" value="Rhodanese-like_dom"/>
</dbReference>
<gene>
    <name evidence="4" type="ORF">N781_02540</name>
</gene>
<dbReference type="PROSITE" id="PS50206">
    <property type="entry name" value="RHODANESE_3"/>
    <property type="match status" value="2"/>
</dbReference>
<dbReference type="PANTHER" id="PTHR11364">
    <property type="entry name" value="THIOSULFATE SULFERTANSFERASE"/>
    <property type="match status" value="1"/>
</dbReference>
<sequence>MGVSIICSPEWAEKMLKRDDVVAVDCRFKLGDPNYGYEAYVEGHLPGAVHMDLEREMSGVVAKNMGRHPLPSPRKFASTISEKGIGLHDSVIAYDDQLSPMACRFAWMMKWLGHVEVYVIDGGLNAWLLDGYSVESGVVNRKQAMYTPSTKDDLLVDVEDVKGRQETPLIDSRAYERYIGKEEPIDPVAGHIPGAICMDWKNVLDERGRWKSKEALQSQFRSLHNEREVIVYCGSGVTATVNIIALWEAGVKQVKLYSGSFSHWITDFERPVERC</sequence>
<proteinExistence type="predicted"/>
<accession>A0A0A5GL94</accession>
<dbReference type="SUPFAM" id="SSF52821">
    <property type="entry name" value="Rhodanese/Cell cycle control phosphatase"/>
    <property type="match status" value="2"/>
</dbReference>
<evidence type="ECO:0000259" key="3">
    <source>
        <dbReference type="PROSITE" id="PS50206"/>
    </source>
</evidence>
<dbReference type="Gene3D" id="3.40.250.10">
    <property type="entry name" value="Rhodanese-like domain"/>
    <property type="match status" value="2"/>
</dbReference>
<organism evidence="4 5">
    <name type="scientific">Pontibacillus halophilus JSM 076056 = DSM 19796</name>
    <dbReference type="NCBI Taxonomy" id="1385510"/>
    <lineage>
        <taxon>Bacteria</taxon>
        <taxon>Bacillati</taxon>
        <taxon>Bacillota</taxon>
        <taxon>Bacilli</taxon>
        <taxon>Bacillales</taxon>
        <taxon>Bacillaceae</taxon>
        <taxon>Pontibacillus</taxon>
    </lineage>
</organism>
<feature type="domain" description="Rhodanese" evidence="3">
    <location>
        <begin position="163"/>
        <end position="273"/>
    </location>
</feature>
<name>A0A0A5GL94_9BACI</name>
<protein>
    <submittedName>
        <fullName evidence="4">3-mercaptopyruvate sulfurtransferase</fullName>
    </submittedName>
</protein>
<dbReference type="EMBL" id="AVPE01000008">
    <property type="protein sequence ID" value="KGX91935.1"/>
    <property type="molecule type" value="Genomic_DNA"/>
</dbReference>
<dbReference type="InterPro" id="IPR036873">
    <property type="entry name" value="Rhodanese-like_dom_sf"/>
</dbReference>
<evidence type="ECO:0000256" key="1">
    <source>
        <dbReference type="ARBA" id="ARBA00022679"/>
    </source>
</evidence>
<dbReference type="eggNOG" id="COG2897">
    <property type="taxonomic scope" value="Bacteria"/>
</dbReference>
<keyword evidence="1 4" id="KW-0808">Transferase</keyword>
<dbReference type="InterPro" id="IPR045078">
    <property type="entry name" value="TST/MPST-like"/>
</dbReference>
<keyword evidence="4" id="KW-0670">Pyruvate</keyword>
<dbReference type="CDD" id="cd01448">
    <property type="entry name" value="TST_Repeat_1"/>
    <property type="match status" value="1"/>
</dbReference>
<dbReference type="SMART" id="SM00450">
    <property type="entry name" value="RHOD"/>
    <property type="match status" value="2"/>
</dbReference>
<dbReference type="Proteomes" id="UP000030528">
    <property type="component" value="Unassembled WGS sequence"/>
</dbReference>